<reference evidence="3" key="1">
    <citation type="submission" date="2021-03" db="EMBL/GenBank/DDBJ databases">
        <title>Genomic Encyclopedia of Type Strains, Phase IV (KMG-IV): sequencing the most valuable type-strain genomes for metagenomic binning, comparative biology and taxonomic classification.</title>
        <authorList>
            <person name="Goeker M."/>
        </authorList>
    </citation>
    <scope>NUCLEOTIDE SEQUENCE</scope>
    <source>
        <strain evidence="3">DSM 26232</strain>
    </source>
</reference>
<proteinExistence type="predicted"/>
<dbReference type="InterPro" id="IPR045919">
    <property type="entry name" value="DUF6338"/>
</dbReference>
<name>A0A8T4GVR8_9EURY</name>
<feature type="region of interest" description="Disordered" evidence="1">
    <location>
        <begin position="231"/>
        <end position="263"/>
    </location>
</feature>
<dbReference type="Pfam" id="PF19865">
    <property type="entry name" value="DUF6338"/>
    <property type="match status" value="1"/>
</dbReference>
<feature type="transmembrane region" description="Helical" evidence="2">
    <location>
        <begin position="94"/>
        <end position="113"/>
    </location>
</feature>
<feature type="transmembrane region" description="Helical" evidence="2">
    <location>
        <begin position="23"/>
        <end position="43"/>
    </location>
</feature>
<keyword evidence="2" id="KW-0812">Transmembrane</keyword>
<evidence type="ECO:0000313" key="4">
    <source>
        <dbReference type="Proteomes" id="UP000823736"/>
    </source>
</evidence>
<dbReference type="RefSeq" id="WP_209490433.1">
    <property type="nucleotide sequence ID" value="NZ_JAGGLC010000001.1"/>
</dbReference>
<evidence type="ECO:0000256" key="1">
    <source>
        <dbReference type="SAM" id="MobiDB-lite"/>
    </source>
</evidence>
<protein>
    <submittedName>
        <fullName evidence="3">Uncharacterized protein</fullName>
    </submittedName>
</protein>
<accession>A0A8T4GVR8</accession>
<dbReference type="AlphaFoldDB" id="A0A8T4GVR8"/>
<organism evidence="3 4">
    <name type="scientific">Halolamina salifodinae</name>
    <dbReference type="NCBI Taxonomy" id="1202767"/>
    <lineage>
        <taxon>Archaea</taxon>
        <taxon>Methanobacteriati</taxon>
        <taxon>Methanobacteriota</taxon>
        <taxon>Stenosarchaea group</taxon>
        <taxon>Halobacteria</taxon>
        <taxon>Halobacteriales</taxon>
        <taxon>Haloferacaceae</taxon>
    </lineage>
</organism>
<keyword evidence="2" id="KW-0472">Membrane</keyword>
<feature type="transmembrane region" description="Helical" evidence="2">
    <location>
        <begin position="55"/>
        <end position="74"/>
    </location>
</feature>
<comment type="caution">
    <text evidence="3">The sequence shown here is derived from an EMBL/GenBank/DDBJ whole genome shotgun (WGS) entry which is preliminary data.</text>
</comment>
<keyword evidence="2" id="KW-1133">Transmembrane helix</keyword>
<evidence type="ECO:0000313" key="3">
    <source>
        <dbReference type="EMBL" id="MBP1986202.1"/>
    </source>
</evidence>
<dbReference type="EMBL" id="JAGGLC010000001">
    <property type="protein sequence ID" value="MBP1986202.1"/>
    <property type="molecule type" value="Genomic_DNA"/>
</dbReference>
<dbReference type="OrthoDB" id="379509at2157"/>
<evidence type="ECO:0000256" key="2">
    <source>
        <dbReference type="SAM" id="Phobius"/>
    </source>
</evidence>
<keyword evidence="4" id="KW-1185">Reference proteome</keyword>
<feature type="compositionally biased region" description="Acidic residues" evidence="1">
    <location>
        <begin position="238"/>
        <end position="263"/>
    </location>
</feature>
<sequence length="263" mass="29202">MATKTNVVFVASMVDISPFATNLILPILLLLPGLLGLKVFLLRADRVDAYSRLDAIIYSIGISIVSVLILYGGYGISLWSLPTFEDVQFSSLPLLIGLYLSHVGVSSLLGEIAGRVANRRDSDGRDTTRKEIWDYAFDEIYSDSRVKVFTNAGSEIEGTVVRAGQPLQSRDLILASPYELKDVDGQDKTKAVSLGEYTYIHEQAVSHIGFFEDLNEDLDLETLRQLGYAPVEPGKVEDVDEEVEEELEKELQQELEEESIPDP</sequence>
<gene>
    <name evidence="3" type="ORF">J2753_000675</name>
</gene>
<dbReference type="Proteomes" id="UP000823736">
    <property type="component" value="Unassembled WGS sequence"/>
</dbReference>